<evidence type="ECO:0000256" key="11">
    <source>
        <dbReference type="PROSITE-ProRule" id="PRU01263"/>
    </source>
</evidence>
<feature type="domain" description="C2H2-type" evidence="12">
    <location>
        <begin position="378"/>
        <end position="402"/>
    </location>
</feature>
<dbReference type="GO" id="GO:0005634">
    <property type="term" value="C:nucleus"/>
    <property type="evidence" value="ECO:0007669"/>
    <property type="project" value="UniProtKB-SubCell"/>
</dbReference>
<dbReference type="SUPFAM" id="SSF57667">
    <property type="entry name" value="beta-beta-alpha zinc fingers"/>
    <property type="match status" value="5"/>
</dbReference>
<dbReference type="PANTHER" id="PTHR24390">
    <property type="entry name" value="ZINC FINGER PROTEIN"/>
    <property type="match status" value="1"/>
</dbReference>
<dbReference type="InterPro" id="IPR013087">
    <property type="entry name" value="Znf_C2H2_type"/>
</dbReference>
<evidence type="ECO:0000313" key="15">
    <source>
        <dbReference type="Proteomes" id="UP001458880"/>
    </source>
</evidence>
<dbReference type="GO" id="GO:0006357">
    <property type="term" value="P:regulation of transcription by RNA polymerase II"/>
    <property type="evidence" value="ECO:0007669"/>
    <property type="project" value="TreeGrafter"/>
</dbReference>
<feature type="binding site" evidence="11">
    <location>
        <position position="16"/>
    </location>
    <ligand>
        <name>Zn(2+)</name>
        <dbReference type="ChEBI" id="CHEBI:29105"/>
    </ligand>
</feature>
<dbReference type="Pfam" id="PF00096">
    <property type="entry name" value="zf-C2H2"/>
    <property type="match status" value="5"/>
</dbReference>
<protein>
    <submittedName>
        <fullName evidence="14">Zinc finger, C2H2 type</fullName>
    </submittedName>
</protein>
<feature type="binding site" evidence="11">
    <location>
        <position position="13"/>
    </location>
    <ligand>
        <name>Zn(2+)</name>
        <dbReference type="ChEBI" id="CHEBI:29105"/>
    </ligand>
</feature>
<evidence type="ECO:0000256" key="5">
    <source>
        <dbReference type="ARBA" id="ARBA00022833"/>
    </source>
</evidence>
<evidence type="ECO:0000259" key="12">
    <source>
        <dbReference type="PROSITE" id="PS50157"/>
    </source>
</evidence>
<organism evidence="14 15">
    <name type="scientific">Popillia japonica</name>
    <name type="common">Japanese beetle</name>
    <dbReference type="NCBI Taxonomy" id="7064"/>
    <lineage>
        <taxon>Eukaryota</taxon>
        <taxon>Metazoa</taxon>
        <taxon>Ecdysozoa</taxon>
        <taxon>Arthropoda</taxon>
        <taxon>Hexapoda</taxon>
        <taxon>Insecta</taxon>
        <taxon>Pterygota</taxon>
        <taxon>Neoptera</taxon>
        <taxon>Endopterygota</taxon>
        <taxon>Coleoptera</taxon>
        <taxon>Polyphaga</taxon>
        <taxon>Scarabaeiformia</taxon>
        <taxon>Scarabaeidae</taxon>
        <taxon>Rutelinae</taxon>
        <taxon>Popillia</taxon>
    </lineage>
</organism>
<dbReference type="InterPro" id="IPR012934">
    <property type="entry name" value="Znf_AD"/>
</dbReference>
<comment type="caution">
    <text evidence="14">The sequence shown here is derived from an EMBL/GenBank/DDBJ whole genome shotgun (WGS) entry which is preliminary data.</text>
</comment>
<evidence type="ECO:0000256" key="4">
    <source>
        <dbReference type="ARBA" id="ARBA00022771"/>
    </source>
</evidence>
<dbReference type="FunFam" id="3.30.160.60:FF:002343">
    <property type="entry name" value="Zinc finger protein 33A"/>
    <property type="match status" value="1"/>
</dbReference>
<evidence type="ECO:0000256" key="2">
    <source>
        <dbReference type="ARBA" id="ARBA00022723"/>
    </source>
</evidence>
<dbReference type="FunFam" id="3.30.160.60:FF:000110">
    <property type="entry name" value="Zinc finger protein-like"/>
    <property type="match status" value="1"/>
</dbReference>
<evidence type="ECO:0000256" key="10">
    <source>
        <dbReference type="PROSITE-ProRule" id="PRU00042"/>
    </source>
</evidence>
<keyword evidence="15" id="KW-1185">Reference proteome</keyword>
<evidence type="ECO:0000256" key="7">
    <source>
        <dbReference type="ARBA" id="ARBA00023125"/>
    </source>
</evidence>
<name>A0AAW1L8I5_POPJA</name>
<dbReference type="Pfam" id="PF07776">
    <property type="entry name" value="zf-AD"/>
    <property type="match status" value="1"/>
</dbReference>
<dbReference type="PANTHER" id="PTHR24390:SF79">
    <property type="entry name" value="ASPARAGINE-RICH ZINC FINGER PROTEIN AZF1"/>
    <property type="match status" value="1"/>
</dbReference>
<keyword evidence="5 11" id="KW-0862">Zinc</keyword>
<dbReference type="Proteomes" id="UP001458880">
    <property type="component" value="Unassembled WGS sequence"/>
</dbReference>
<feature type="domain" description="C2H2-type" evidence="12">
    <location>
        <begin position="404"/>
        <end position="427"/>
    </location>
</feature>
<keyword evidence="7" id="KW-0238">DNA-binding</keyword>
<evidence type="ECO:0000256" key="8">
    <source>
        <dbReference type="ARBA" id="ARBA00023163"/>
    </source>
</evidence>
<evidence type="ECO:0000259" key="13">
    <source>
        <dbReference type="PROSITE" id="PS51915"/>
    </source>
</evidence>
<evidence type="ECO:0000256" key="9">
    <source>
        <dbReference type="ARBA" id="ARBA00023242"/>
    </source>
</evidence>
<dbReference type="Gene3D" id="3.30.160.60">
    <property type="entry name" value="Classic Zinc Finger"/>
    <property type="match status" value="6"/>
</dbReference>
<dbReference type="SUPFAM" id="SSF57716">
    <property type="entry name" value="Glucocorticoid receptor-like (DNA-binding domain)"/>
    <property type="match status" value="1"/>
</dbReference>
<feature type="binding site" evidence="11">
    <location>
        <position position="64"/>
    </location>
    <ligand>
        <name>Zn(2+)</name>
        <dbReference type="ChEBI" id="CHEBI:29105"/>
    </ligand>
</feature>
<gene>
    <name evidence="14" type="ORF">QE152_g13898</name>
</gene>
<dbReference type="GO" id="GO:0000978">
    <property type="term" value="F:RNA polymerase II cis-regulatory region sequence-specific DNA binding"/>
    <property type="evidence" value="ECO:0007669"/>
    <property type="project" value="TreeGrafter"/>
</dbReference>
<evidence type="ECO:0000256" key="3">
    <source>
        <dbReference type="ARBA" id="ARBA00022737"/>
    </source>
</evidence>
<comment type="subcellular location">
    <subcellularLocation>
        <location evidence="1">Nucleus</location>
    </subcellularLocation>
</comment>
<keyword evidence="6" id="KW-0805">Transcription regulation</keyword>
<dbReference type="FunFam" id="3.30.160.60:FF:000702">
    <property type="entry name" value="Transcription factor E4F1 isoform 1"/>
    <property type="match status" value="1"/>
</dbReference>
<evidence type="ECO:0000313" key="14">
    <source>
        <dbReference type="EMBL" id="KAK9731124.1"/>
    </source>
</evidence>
<feature type="domain" description="C2H2-type" evidence="12">
    <location>
        <begin position="238"/>
        <end position="266"/>
    </location>
</feature>
<feature type="domain" description="C2H2-type" evidence="12">
    <location>
        <begin position="294"/>
        <end position="321"/>
    </location>
</feature>
<dbReference type="AlphaFoldDB" id="A0AAW1L8I5"/>
<feature type="domain" description="ZAD" evidence="13">
    <location>
        <begin position="11"/>
        <end position="91"/>
    </location>
</feature>
<feature type="domain" description="C2H2-type" evidence="12">
    <location>
        <begin position="350"/>
        <end position="377"/>
    </location>
</feature>
<keyword evidence="9" id="KW-0539">Nucleus</keyword>
<dbReference type="FunFam" id="3.30.160.60:FF:000100">
    <property type="entry name" value="Zinc finger 45-like"/>
    <property type="match status" value="1"/>
</dbReference>
<evidence type="ECO:0000256" key="1">
    <source>
        <dbReference type="ARBA" id="ARBA00004123"/>
    </source>
</evidence>
<accession>A0AAW1L8I5</accession>
<dbReference type="InterPro" id="IPR036236">
    <property type="entry name" value="Znf_C2H2_sf"/>
</dbReference>
<dbReference type="GO" id="GO:0003700">
    <property type="term" value="F:DNA-binding transcription factor activity"/>
    <property type="evidence" value="ECO:0007669"/>
    <property type="project" value="TreeGrafter"/>
</dbReference>
<keyword evidence="2 11" id="KW-0479">Metal-binding</keyword>
<dbReference type="GO" id="GO:0008270">
    <property type="term" value="F:zinc ion binding"/>
    <property type="evidence" value="ECO:0007669"/>
    <property type="project" value="UniProtKB-UniRule"/>
</dbReference>
<dbReference type="PROSITE" id="PS00028">
    <property type="entry name" value="ZINC_FINGER_C2H2_1"/>
    <property type="match status" value="7"/>
</dbReference>
<keyword evidence="8" id="KW-0804">Transcription</keyword>
<evidence type="ECO:0000256" key="6">
    <source>
        <dbReference type="ARBA" id="ARBA00023015"/>
    </source>
</evidence>
<feature type="domain" description="C2H2-type" evidence="12">
    <location>
        <begin position="322"/>
        <end position="349"/>
    </location>
</feature>
<proteinExistence type="predicted"/>
<feature type="binding site" evidence="11">
    <location>
        <position position="67"/>
    </location>
    <ligand>
        <name>Zn(2+)</name>
        <dbReference type="ChEBI" id="CHEBI:29105"/>
    </ligand>
</feature>
<dbReference type="PROSITE" id="PS51915">
    <property type="entry name" value="ZAD"/>
    <property type="match status" value="1"/>
</dbReference>
<dbReference type="PROSITE" id="PS50157">
    <property type="entry name" value="ZINC_FINGER_C2H2_2"/>
    <property type="match status" value="8"/>
</dbReference>
<reference evidence="14 15" key="1">
    <citation type="journal article" date="2024" name="BMC Genomics">
        <title>De novo assembly and annotation of Popillia japonica's genome with initial clues to its potential as an invasive pest.</title>
        <authorList>
            <person name="Cucini C."/>
            <person name="Boschi S."/>
            <person name="Funari R."/>
            <person name="Cardaioli E."/>
            <person name="Iannotti N."/>
            <person name="Marturano G."/>
            <person name="Paoli F."/>
            <person name="Bruttini M."/>
            <person name="Carapelli A."/>
            <person name="Frati F."/>
            <person name="Nardi F."/>
        </authorList>
    </citation>
    <scope>NUCLEOTIDE SEQUENCE [LARGE SCALE GENOMIC DNA]</scope>
    <source>
        <strain evidence="14">DMR45628</strain>
    </source>
</reference>
<feature type="domain" description="C2H2-type" evidence="12">
    <location>
        <begin position="209"/>
        <end position="236"/>
    </location>
</feature>
<dbReference type="FunFam" id="3.30.160.60:FF:000213">
    <property type="entry name" value="Zinc finger protein 624"/>
    <property type="match status" value="1"/>
</dbReference>
<dbReference type="SMART" id="SM00355">
    <property type="entry name" value="ZnF_C2H2"/>
    <property type="match status" value="8"/>
</dbReference>
<sequence length="461" mass="52825">MASDSESNISNLCRLCLTQSAEMESLYTPLDEIYEDDVFCLHDIMQKLSSTRISNDPKFPLYLCSNCVSLLTAAYKVNRLLEVSQNQLSLLLNEELHANNRNNLSSKCDKEAVEIISGSEKYNLKDILIVEDEKKNKHSYDSFLNNLGSVISADFVPKSYKRKKLEEDKFHIVNLVPLTNYPTTNDIVEDSNDDLPSPQSPVTGKSFFIKCNICGKKLSNRGCLRQHREAHLRKTSSYLCQICGYITNVRTTLTHHMILKHQGKQFTCEICGKKYISNSHLRYHMLAHKNERLYLCPVCGKSFNYSSSLDYHMRVHTGEKKYKCSYCDRGFSMRCGLNRHLRVHTGLRPYKCSFCDRAFRSKGELNCHEMTHTGFRPYHCKLCGKGFTKTHNLKIHMLGHSGPFLCEICHRGFTEAIYLKLHMKVSHGLKNYDVASGSMFVVEEDITDLGDLNETLIITTE</sequence>
<feature type="domain" description="C2H2-type" evidence="12">
    <location>
        <begin position="266"/>
        <end position="293"/>
    </location>
</feature>
<keyword evidence="4 10" id="KW-0863">Zinc-finger</keyword>
<dbReference type="EMBL" id="JASPKY010000137">
    <property type="protein sequence ID" value="KAK9731124.1"/>
    <property type="molecule type" value="Genomic_DNA"/>
</dbReference>
<keyword evidence="3" id="KW-0677">Repeat</keyword>